<dbReference type="SUPFAM" id="SSF51430">
    <property type="entry name" value="NAD(P)-linked oxidoreductase"/>
    <property type="match status" value="1"/>
</dbReference>
<protein>
    <submittedName>
        <fullName evidence="2">Aldo/keto reductase</fullName>
    </submittedName>
</protein>
<gene>
    <name evidence="2" type="ORF">NX782_22600</name>
</gene>
<name>A0ABT2ACQ0_9BURK</name>
<dbReference type="EMBL" id="JANUGX010000034">
    <property type="protein sequence ID" value="MCS0591986.1"/>
    <property type="molecule type" value="Genomic_DNA"/>
</dbReference>
<evidence type="ECO:0000313" key="3">
    <source>
        <dbReference type="Proteomes" id="UP001205560"/>
    </source>
</evidence>
<dbReference type="PANTHER" id="PTHR43638:SF3">
    <property type="entry name" value="ALDEHYDE REDUCTASE"/>
    <property type="match status" value="1"/>
</dbReference>
<reference evidence="2 3" key="1">
    <citation type="submission" date="2022-08" db="EMBL/GenBank/DDBJ databases">
        <title>Reclassification of Massilia species as members of the genera Telluria, Duganella, Pseudoduganella, Mokoshia gen. nov. and Zemynaea gen. nov. using orthogonal and non-orthogonal genome-based approaches.</title>
        <authorList>
            <person name="Bowman J.P."/>
        </authorList>
    </citation>
    <scope>NUCLEOTIDE SEQUENCE [LARGE SCALE GENOMIC DNA]</scope>
    <source>
        <strain evidence="2 3">LMG 28164</strain>
    </source>
</reference>
<sequence>MTDYLLPSGSRIPMLGQGTWNMGEDPAARAAEVAALRLGLDLGVTLIDSAEMYGEGGAEEVVGEAIAGRRDEVFLVSKVYPHNADRRGVQAACERSLRRMRVDCIDLYLLHWRGNVPLAETLEAFVRLREQGKIRDFGVSNFDLDDMLEASKLPGGELVATDQVLYNLAQRGIEWDLLPWCRERRIPVMAYSPLESDPASQAGLLGKPQLKAVARRHGVTPAQVALAWLLRQDGVVVIPKAVRPQHVRENRAALDLAPALTAEDLAQLDAGFPTPRRRQPLAMR</sequence>
<accession>A0ABT2ACQ0</accession>
<organism evidence="2 3">
    <name type="scientific">Massilia norwichensis</name>
    <dbReference type="NCBI Taxonomy" id="1442366"/>
    <lineage>
        <taxon>Bacteria</taxon>
        <taxon>Pseudomonadati</taxon>
        <taxon>Pseudomonadota</taxon>
        <taxon>Betaproteobacteria</taxon>
        <taxon>Burkholderiales</taxon>
        <taxon>Oxalobacteraceae</taxon>
        <taxon>Telluria group</taxon>
        <taxon>Massilia</taxon>
    </lineage>
</organism>
<dbReference type="CDD" id="cd19138">
    <property type="entry name" value="AKR_YeaE"/>
    <property type="match status" value="1"/>
</dbReference>
<dbReference type="InterPro" id="IPR036812">
    <property type="entry name" value="NAD(P)_OxRdtase_dom_sf"/>
</dbReference>
<dbReference type="Proteomes" id="UP001205560">
    <property type="component" value="Unassembled WGS sequence"/>
</dbReference>
<proteinExistence type="predicted"/>
<dbReference type="InterPro" id="IPR023210">
    <property type="entry name" value="NADP_OxRdtase_dom"/>
</dbReference>
<dbReference type="InterPro" id="IPR020471">
    <property type="entry name" value="AKR"/>
</dbReference>
<dbReference type="RefSeq" id="WP_258847745.1">
    <property type="nucleotide sequence ID" value="NZ_JANUGX010000034.1"/>
</dbReference>
<dbReference type="PIRSF" id="PIRSF000097">
    <property type="entry name" value="AKR"/>
    <property type="match status" value="1"/>
</dbReference>
<dbReference type="PRINTS" id="PR00069">
    <property type="entry name" value="ALDKETRDTASE"/>
</dbReference>
<evidence type="ECO:0000259" key="1">
    <source>
        <dbReference type="Pfam" id="PF00248"/>
    </source>
</evidence>
<dbReference type="Gene3D" id="3.20.20.100">
    <property type="entry name" value="NADP-dependent oxidoreductase domain"/>
    <property type="match status" value="1"/>
</dbReference>
<dbReference type="PANTHER" id="PTHR43638">
    <property type="entry name" value="OXIDOREDUCTASE, ALDO/KETO REDUCTASE FAMILY PROTEIN"/>
    <property type="match status" value="1"/>
</dbReference>
<dbReference type="Pfam" id="PF00248">
    <property type="entry name" value="Aldo_ket_red"/>
    <property type="match status" value="1"/>
</dbReference>
<keyword evidence="3" id="KW-1185">Reference proteome</keyword>
<feature type="domain" description="NADP-dependent oxidoreductase" evidence="1">
    <location>
        <begin position="15"/>
        <end position="270"/>
    </location>
</feature>
<evidence type="ECO:0000313" key="2">
    <source>
        <dbReference type="EMBL" id="MCS0591986.1"/>
    </source>
</evidence>
<comment type="caution">
    <text evidence="2">The sequence shown here is derived from an EMBL/GenBank/DDBJ whole genome shotgun (WGS) entry which is preliminary data.</text>
</comment>